<evidence type="ECO:0000313" key="2">
    <source>
        <dbReference type="EMBL" id="KAK1731051.1"/>
    </source>
</evidence>
<dbReference type="GeneID" id="85386113"/>
<feature type="region of interest" description="Disordered" evidence="1">
    <location>
        <begin position="27"/>
        <end position="66"/>
    </location>
</feature>
<gene>
    <name evidence="2" type="ORF">BDZ83DRAFT_295309</name>
</gene>
<comment type="caution">
    <text evidence="2">The sequence shown here is derived from an EMBL/GenBank/DDBJ whole genome shotgun (WGS) entry which is preliminary data.</text>
</comment>
<dbReference type="EMBL" id="JAHMHS010000004">
    <property type="protein sequence ID" value="KAK1731051.1"/>
    <property type="molecule type" value="Genomic_DNA"/>
</dbReference>
<proteinExistence type="predicted"/>
<name>A0AAD9D325_GLOAC</name>
<reference evidence="2" key="1">
    <citation type="submission" date="2021-12" db="EMBL/GenBank/DDBJ databases">
        <title>Comparative genomics, transcriptomics and evolutionary studies reveal genomic signatures of adaptation to plant cell wall in hemibiotrophic fungi.</title>
        <authorList>
            <consortium name="DOE Joint Genome Institute"/>
            <person name="Baroncelli R."/>
            <person name="Diaz J.F."/>
            <person name="Benocci T."/>
            <person name="Peng M."/>
            <person name="Battaglia E."/>
            <person name="Haridas S."/>
            <person name="Andreopoulos W."/>
            <person name="Labutti K."/>
            <person name="Pangilinan J."/>
            <person name="Floch G.L."/>
            <person name="Makela M.R."/>
            <person name="Henrissat B."/>
            <person name="Grigoriev I.V."/>
            <person name="Crouch J.A."/>
            <person name="De Vries R.P."/>
            <person name="Sukno S.A."/>
            <person name="Thon M.R."/>
        </authorList>
    </citation>
    <scope>NUCLEOTIDE SEQUENCE</scope>
    <source>
        <strain evidence="2">CBS 112980</strain>
    </source>
</reference>
<evidence type="ECO:0000256" key="1">
    <source>
        <dbReference type="SAM" id="MobiDB-lite"/>
    </source>
</evidence>
<organism evidence="2 3">
    <name type="scientific">Glomerella acutata</name>
    <name type="common">Colletotrichum acutatum</name>
    <dbReference type="NCBI Taxonomy" id="27357"/>
    <lineage>
        <taxon>Eukaryota</taxon>
        <taxon>Fungi</taxon>
        <taxon>Dikarya</taxon>
        <taxon>Ascomycota</taxon>
        <taxon>Pezizomycotina</taxon>
        <taxon>Sordariomycetes</taxon>
        <taxon>Hypocreomycetidae</taxon>
        <taxon>Glomerellales</taxon>
        <taxon>Glomerellaceae</taxon>
        <taxon>Colletotrichum</taxon>
        <taxon>Colletotrichum acutatum species complex</taxon>
    </lineage>
</organism>
<dbReference type="AlphaFoldDB" id="A0AAD9D325"/>
<sequence length="66" mass="7683">MKTPFEMQSVPLKFHPQKARLQRQFHAKTSIEREGTRPLCPPVPPEMDPHLDKQPPSGKPIQKREE</sequence>
<accession>A0AAD9D325</accession>
<dbReference type="Proteomes" id="UP001244207">
    <property type="component" value="Unassembled WGS sequence"/>
</dbReference>
<evidence type="ECO:0000313" key="3">
    <source>
        <dbReference type="Proteomes" id="UP001244207"/>
    </source>
</evidence>
<protein>
    <submittedName>
        <fullName evidence="2">Uncharacterized protein</fullName>
    </submittedName>
</protein>
<keyword evidence="3" id="KW-1185">Reference proteome</keyword>
<dbReference type="RefSeq" id="XP_060371106.1">
    <property type="nucleotide sequence ID" value="XM_060502214.1"/>
</dbReference>